<dbReference type="PIRSF" id="PIRSF006648">
    <property type="entry name" value="DrrB"/>
    <property type="match status" value="1"/>
</dbReference>
<comment type="subcellular location">
    <subcellularLocation>
        <location evidence="1">Membrane</location>
        <topology evidence="1">Multi-pass membrane protein</topology>
    </subcellularLocation>
</comment>
<dbReference type="GO" id="GO:0016020">
    <property type="term" value="C:membrane"/>
    <property type="evidence" value="ECO:0007669"/>
    <property type="project" value="UniProtKB-SubCell"/>
</dbReference>
<feature type="transmembrane region" description="Helical" evidence="5">
    <location>
        <begin position="199"/>
        <end position="221"/>
    </location>
</feature>
<evidence type="ECO:0000256" key="1">
    <source>
        <dbReference type="ARBA" id="ARBA00004141"/>
    </source>
</evidence>
<dbReference type="AlphaFoldDB" id="A0ABD5VG09"/>
<reference evidence="7 8" key="1">
    <citation type="journal article" date="2019" name="Int. J. Syst. Evol. Microbiol.">
        <title>The Global Catalogue of Microorganisms (GCM) 10K type strain sequencing project: providing services to taxonomists for standard genome sequencing and annotation.</title>
        <authorList>
            <consortium name="The Broad Institute Genomics Platform"/>
            <consortium name="The Broad Institute Genome Sequencing Center for Infectious Disease"/>
            <person name="Wu L."/>
            <person name="Ma J."/>
        </authorList>
    </citation>
    <scope>NUCLEOTIDE SEQUENCE [LARGE SCALE GENOMIC DNA]</scope>
    <source>
        <strain evidence="7 8">GX26</strain>
    </source>
</reference>
<keyword evidence="8" id="KW-1185">Reference proteome</keyword>
<evidence type="ECO:0000256" key="2">
    <source>
        <dbReference type="ARBA" id="ARBA00022692"/>
    </source>
</evidence>
<keyword evidence="4 5" id="KW-0472">Membrane</keyword>
<feature type="transmembrane region" description="Helical" evidence="5">
    <location>
        <begin position="262"/>
        <end position="284"/>
    </location>
</feature>
<evidence type="ECO:0000256" key="5">
    <source>
        <dbReference type="SAM" id="Phobius"/>
    </source>
</evidence>
<feature type="transmembrane region" description="Helical" evidence="5">
    <location>
        <begin position="134"/>
        <end position="153"/>
    </location>
</feature>
<feature type="transmembrane region" description="Helical" evidence="5">
    <location>
        <begin position="82"/>
        <end position="104"/>
    </location>
</feature>
<evidence type="ECO:0000259" key="6">
    <source>
        <dbReference type="PROSITE" id="PS51012"/>
    </source>
</evidence>
<feature type="transmembrane region" description="Helical" evidence="5">
    <location>
        <begin position="159"/>
        <end position="187"/>
    </location>
</feature>
<name>A0ABD5VG09_9EURY</name>
<organism evidence="7 8">
    <name type="scientific">Halorubellus litoreus</name>
    <dbReference type="NCBI Taxonomy" id="755308"/>
    <lineage>
        <taxon>Archaea</taxon>
        <taxon>Methanobacteriati</taxon>
        <taxon>Methanobacteriota</taxon>
        <taxon>Stenosarchaea group</taxon>
        <taxon>Halobacteria</taxon>
        <taxon>Halobacteriales</taxon>
        <taxon>Halorubellaceae</taxon>
        <taxon>Halorubellus</taxon>
    </lineage>
</organism>
<keyword evidence="2 5" id="KW-0812">Transmembrane</keyword>
<keyword evidence="3 5" id="KW-1133">Transmembrane helix</keyword>
<dbReference type="InterPro" id="IPR013525">
    <property type="entry name" value="ABC2_TM"/>
</dbReference>
<dbReference type="EMBL" id="JBHSXN010000003">
    <property type="protein sequence ID" value="MFC6954364.1"/>
    <property type="molecule type" value="Genomic_DNA"/>
</dbReference>
<protein>
    <submittedName>
        <fullName evidence="7">ABC transporter permease</fullName>
    </submittedName>
</protein>
<dbReference type="InterPro" id="IPR000412">
    <property type="entry name" value="ABC_2_transport"/>
</dbReference>
<evidence type="ECO:0000256" key="3">
    <source>
        <dbReference type="ARBA" id="ARBA00022989"/>
    </source>
</evidence>
<dbReference type="InterPro" id="IPR051784">
    <property type="entry name" value="Nod_factor_ABC_transporter"/>
</dbReference>
<feature type="domain" description="ABC transmembrane type-2" evidence="6">
    <location>
        <begin position="41"/>
        <end position="287"/>
    </location>
</feature>
<evidence type="ECO:0000313" key="8">
    <source>
        <dbReference type="Proteomes" id="UP001596395"/>
    </source>
</evidence>
<feature type="transmembrane region" description="Helical" evidence="5">
    <location>
        <begin position="41"/>
        <end position="70"/>
    </location>
</feature>
<sequence length="293" mass="30842">MSSPRADASESETVGGCERSLRRDVVANFRRWNVKTMRSPFVIIVSLVQPILTLLMFGLVFGGAASIVLADTGFEGVNYVTFIVPAVVMQVSLASALTSGIGLVTDIESGMFEKVLASPMRTTAVFAGKGMSEFLRIVVQVLVVLALAVAVGGEVATGAFGVVAVLVICLLVALWFMIVSNALGVVTTDEESISAGTNLLQFPLLFLSSAFLPLSALPGWIRAFATVNPVTYAVDALRALVLGRRVPMVVEVSWFGGILDPVLVAVVVLVGLNVAFGGLLVAYVDRVDASTFV</sequence>
<dbReference type="Proteomes" id="UP001596395">
    <property type="component" value="Unassembled WGS sequence"/>
</dbReference>
<dbReference type="PRINTS" id="PR00164">
    <property type="entry name" value="ABC2TRNSPORT"/>
</dbReference>
<dbReference type="PANTHER" id="PTHR43229:SF3">
    <property type="entry name" value="ABC-TYPE MULTIDRUG TRANSPORT SYSTEM, PERMEASE COMPONENT"/>
    <property type="match status" value="1"/>
</dbReference>
<dbReference type="PROSITE" id="PS51012">
    <property type="entry name" value="ABC_TM2"/>
    <property type="match status" value="1"/>
</dbReference>
<dbReference type="Pfam" id="PF01061">
    <property type="entry name" value="ABC2_membrane"/>
    <property type="match status" value="1"/>
</dbReference>
<evidence type="ECO:0000313" key="7">
    <source>
        <dbReference type="EMBL" id="MFC6954364.1"/>
    </source>
</evidence>
<evidence type="ECO:0000256" key="4">
    <source>
        <dbReference type="ARBA" id="ARBA00023136"/>
    </source>
</evidence>
<dbReference type="RefSeq" id="WP_336351316.1">
    <property type="nucleotide sequence ID" value="NZ_JAZAQL010000003.1"/>
</dbReference>
<dbReference type="PANTHER" id="PTHR43229">
    <property type="entry name" value="NODULATION PROTEIN J"/>
    <property type="match status" value="1"/>
</dbReference>
<proteinExistence type="predicted"/>
<accession>A0ABD5VG09</accession>
<comment type="caution">
    <text evidence="7">The sequence shown here is derived from an EMBL/GenBank/DDBJ whole genome shotgun (WGS) entry which is preliminary data.</text>
</comment>
<gene>
    <name evidence="7" type="ORF">ACFQGB_15985</name>
</gene>
<dbReference type="InterPro" id="IPR047817">
    <property type="entry name" value="ABC2_TM_bact-type"/>
</dbReference>